<dbReference type="Pfam" id="PF07841">
    <property type="entry name" value="DM4_12"/>
    <property type="match status" value="1"/>
</dbReference>
<sequence>MYGINGQGCLLRFICELQKYPIKDFTIAGEILTSLFTPRSDRNGALSAYREAEMLGQLDEEDICWDHYGVQCPLSVFSFFDDGQNYTASIQ</sequence>
<dbReference type="PANTHER" id="PTHR21398">
    <property type="entry name" value="AGAP007094-PA"/>
    <property type="match status" value="1"/>
</dbReference>
<evidence type="ECO:0000313" key="1">
    <source>
        <dbReference type="EMBL" id="CAL4091598.1"/>
    </source>
</evidence>
<gene>
    <name evidence="1" type="ORF">MNOR_LOCUS14381</name>
</gene>
<keyword evidence="2" id="KW-1185">Reference proteome</keyword>
<organism evidence="1 2">
    <name type="scientific">Meganyctiphanes norvegica</name>
    <name type="common">Northern krill</name>
    <name type="synonym">Thysanopoda norvegica</name>
    <dbReference type="NCBI Taxonomy" id="48144"/>
    <lineage>
        <taxon>Eukaryota</taxon>
        <taxon>Metazoa</taxon>
        <taxon>Ecdysozoa</taxon>
        <taxon>Arthropoda</taxon>
        <taxon>Crustacea</taxon>
        <taxon>Multicrustacea</taxon>
        <taxon>Malacostraca</taxon>
        <taxon>Eumalacostraca</taxon>
        <taxon>Eucarida</taxon>
        <taxon>Euphausiacea</taxon>
        <taxon>Euphausiidae</taxon>
        <taxon>Meganyctiphanes</taxon>
    </lineage>
</organism>
<dbReference type="AlphaFoldDB" id="A0AAV2QPU8"/>
<name>A0AAV2QPU8_MEGNR</name>
<comment type="caution">
    <text evidence="1">The sequence shown here is derived from an EMBL/GenBank/DDBJ whole genome shotgun (WGS) entry which is preliminary data.</text>
</comment>
<dbReference type="InterPro" id="IPR006631">
    <property type="entry name" value="DM4_12"/>
</dbReference>
<dbReference type="PANTHER" id="PTHR21398:SF6">
    <property type="entry name" value="AGAP007094-PA"/>
    <property type="match status" value="1"/>
</dbReference>
<dbReference type="EMBL" id="CAXKWB010008590">
    <property type="protein sequence ID" value="CAL4091598.1"/>
    <property type="molecule type" value="Genomic_DNA"/>
</dbReference>
<dbReference type="Proteomes" id="UP001497623">
    <property type="component" value="Unassembled WGS sequence"/>
</dbReference>
<accession>A0AAV2QPU8</accession>
<reference evidence="1 2" key="1">
    <citation type="submission" date="2024-05" db="EMBL/GenBank/DDBJ databases">
        <authorList>
            <person name="Wallberg A."/>
        </authorList>
    </citation>
    <scope>NUCLEOTIDE SEQUENCE [LARGE SCALE GENOMIC DNA]</scope>
</reference>
<protein>
    <submittedName>
        <fullName evidence="1">Uncharacterized protein</fullName>
    </submittedName>
</protein>
<evidence type="ECO:0000313" key="2">
    <source>
        <dbReference type="Proteomes" id="UP001497623"/>
    </source>
</evidence>
<proteinExistence type="predicted"/>